<reference evidence="5 6" key="1">
    <citation type="submission" date="2024-11" db="EMBL/GenBank/DDBJ databases">
        <title>Adaptive evolution of stress response genes in parasites aligns with host niche diversity.</title>
        <authorList>
            <person name="Hahn C."/>
            <person name="Resl P."/>
        </authorList>
    </citation>
    <scope>NUCLEOTIDE SEQUENCE [LARGE SCALE GENOMIC DNA]</scope>
    <source>
        <strain evidence="5">EGGRZ-B1_66</strain>
        <tissue evidence="5">Body</tissue>
    </source>
</reference>
<name>A0ABD2Q6Z0_9PLAT</name>
<evidence type="ECO:0000256" key="4">
    <source>
        <dbReference type="ARBA" id="ARBA00035302"/>
    </source>
</evidence>
<accession>A0ABD2Q6Z0</accession>
<evidence type="ECO:0000256" key="3">
    <source>
        <dbReference type="ARBA" id="ARBA00023274"/>
    </source>
</evidence>
<dbReference type="SUPFAM" id="SSF54686">
    <property type="entry name" value="Ribosomal protein L16p/L10e"/>
    <property type="match status" value="1"/>
</dbReference>
<comment type="caution">
    <text evidence="5">The sequence shown here is derived from an EMBL/GenBank/DDBJ whole genome shotgun (WGS) entry which is preliminary data.</text>
</comment>
<dbReference type="InterPro" id="IPR000114">
    <property type="entry name" value="Ribosomal_uL16_bact-type"/>
</dbReference>
<evidence type="ECO:0000313" key="6">
    <source>
        <dbReference type="Proteomes" id="UP001626550"/>
    </source>
</evidence>
<dbReference type="Proteomes" id="UP001626550">
    <property type="component" value="Unassembled WGS sequence"/>
</dbReference>
<comment type="similarity">
    <text evidence="1">Belongs to the universal ribosomal protein uL16 family.</text>
</comment>
<evidence type="ECO:0000313" key="5">
    <source>
        <dbReference type="EMBL" id="KAL3315331.1"/>
    </source>
</evidence>
<dbReference type="EMBL" id="JBJKFK010000774">
    <property type="protein sequence ID" value="KAL3315331.1"/>
    <property type="molecule type" value="Genomic_DNA"/>
</dbReference>
<keyword evidence="3" id="KW-0687">Ribonucleoprotein</keyword>
<dbReference type="PANTHER" id="PTHR12220">
    <property type="entry name" value="50S/60S RIBOSOMAL PROTEIN L16"/>
    <property type="match status" value="1"/>
</dbReference>
<gene>
    <name evidence="5" type="primary">MRPL16</name>
    <name evidence="5" type="ORF">Ciccas_006037</name>
</gene>
<dbReference type="Gene3D" id="3.90.1170.10">
    <property type="entry name" value="Ribosomal protein L10e/L16"/>
    <property type="match status" value="1"/>
</dbReference>
<dbReference type="GO" id="GO:1990904">
    <property type="term" value="C:ribonucleoprotein complex"/>
    <property type="evidence" value="ECO:0007669"/>
    <property type="project" value="UniProtKB-KW"/>
</dbReference>
<keyword evidence="6" id="KW-1185">Reference proteome</keyword>
<proteinExistence type="inferred from homology"/>
<organism evidence="5 6">
    <name type="scientific">Cichlidogyrus casuarinus</name>
    <dbReference type="NCBI Taxonomy" id="1844966"/>
    <lineage>
        <taxon>Eukaryota</taxon>
        <taxon>Metazoa</taxon>
        <taxon>Spiralia</taxon>
        <taxon>Lophotrochozoa</taxon>
        <taxon>Platyhelminthes</taxon>
        <taxon>Monogenea</taxon>
        <taxon>Monopisthocotylea</taxon>
        <taxon>Dactylogyridea</taxon>
        <taxon>Ancyrocephalidae</taxon>
        <taxon>Cichlidogyrus</taxon>
    </lineage>
</organism>
<evidence type="ECO:0000256" key="1">
    <source>
        <dbReference type="ARBA" id="ARBA00008931"/>
    </source>
</evidence>
<protein>
    <recommendedName>
        <fullName evidence="4">Large ribosomal subunit protein uL16m</fullName>
    </recommendedName>
</protein>
<sequence length="252" mass="29644">MFSSILTKIATPLFAQRASFSYKTFSERYYEPHLVAQNNLSEVEYPDNYRRLHPVQKQVTPPPGSKLYKYATRSHDLHGPEEIHNKLVFKQFGIQATYGGELKFGHFEMLRLTINRRMEEKRMFAQWRVPQPWKGKTKRSLGKRMGGGKPDIKFFVTPVREGRIIVELGGNLTWKEAYRLLHDISMKLPFPARFVSQELLDCEDEISLYIQQHNVNPFADKVQHVMLKNYAGSQEYLSPWHFEWKSPHFKIP</sequence>
<evidence type="ECO:0000256" key="2">
    <source>
        <dbReference type="ARBA" id="ARBA00022980"/>
    </source>
</evidence>
<dbReference type="PANTHER" id="PTHR12220:SF13">
    <property type="entry name" value="LARGE RIBOSOMAL SUBUNIT PROTEIN UL16M"/>
    <property type="match status" value="1"/>
</dbReference>
<keyword evidence="2" id="KW-0689">Ribosomal protein</keyword>
<dbReference type="Pfam" id="PF00252">
    <property type="entry name" value="Ribosomal_L16"/>
    <property type="match status" value="1"/>
</dbReference>
<dbReference type="AlphaFoldDB" id="A0ABD2Q6Z0"/>
<dbReference type="GO" id="GO:0005840">
    <property type="term" value="C:ribosome"/>
    <property type="evidence" value="ECO:0007669"/>
    <property type="project" value="UniProtKB-KW"/>
</dbReference>
<dbReference type="InterPro" id="IPR036920">
    <property type="entry name" value="Ribosomal_uL16_sf"/>
</dbReference>
<dbReference type="InterPro" id="IPR047873">
    <property type="entry name" value="Ribosomal_uL16"/>
</dbReference>